<evidence type="ECO:0000313" key="2">
    <source>
        <dbReference type="Proteomes" id="UP000024816"/>
    </source>
</evidence>
<protein>
    <recommendedName>
        <fullName evidence="3">DUF4034 domain-containing protein</fullName>
    </recommendedName>
</protein>
<organism evidence="1 2">
    <name type="scientific">Hyphomonas jannaschiana VP2</name>
    <dbReference type="NCBI Taxonomy" id="1280952"/>
    <lineage>
        <taxon>Bacteria</taxon>
        <taxon>Pseudomonadati</taxon>
        <taxon>Pseudomonadota</taxon>
        <taxon>Alphaproteobacteria</taxon>
        <taxon>Hyphomonadales</taxon>
        <taxon>Hyphomonadaceae</taxon>
        <taxon>Hyphomonas</taxon>
    </lineage>
</organism>
<evidence type="ECO:0000313" key="1">
    <source>
        <dbReference type="EMBL" id="KCZ88961.1"/>
    </source>
</evidence>
<dbReference type="OrthoDB" id="7620561at2"/>
<sequence>MSLFGLFGKKQPAFDPAEGDPNVAPGLGFIEAGDGAALGALYVDLPPADRVHFIDGVGLLTEIAAPLPPLGAHPAMPAIQGGLCYIWAHRLRGYATADRTSDGQVMDMAEMAFHAQDLLAEAARQTPGDSALHAFRIRAMMLTGGEEDAFDAICADLKATGEANLLAEMARLNFLTTKWGGSHEQMYGVADAAAANPPNAAFLALSARAWIEEWLYETAMNDDAEEKAAFRARRDSDDFRAGIAALDDRFHALLAGLPAPSRVERQVAHNNFAMLFHLNADKARLKPHLEAIGSAPMSMPWGYVFGENVPKGLNKLRKAAGLPQL</sequence>
<dbReference type="RefSeq" id="WP_035579950.1">
    <property type="nucleotide sequence ID" value="NZ_ARYJ01000004.1"/>
</dbReference>
<proteinExistence type="predicted"/>
<dbReference type="STRING" id="1280952.HJA_06687"/>
<accession>A0A059FEH7</accession>
<dbReference type="AlphaFoldDB" id="A0A059FEH7"/>
<dbReference type="eggNOG" id="ENOG5033MBD">
    <property type="taxonomic scope" value="Bacteria"/>
</dbReference>
<gene>
    <name evidence="1" type="ORF">HJA_06687</name>
</gene>
<reference evidence="1 2" key="1">
    <citation type="journal article" date="2014" name="Antonie Van Leeuwenhoek">
        <title>Hyphomonas beringensis sp. nov. and Hyphomonas chukchiensis sp. nov., isolated from surface seawater of the Bering Sea and Chukchi Sea.</title>
        <authorList>
            <person name="Li C."/>
            <person name="Lai Q."/>
            <person name="Li G."/>
            <person name="Dong C."/>
            <person name="Wang J."/>
            <person name="Liao Y."/>
            <person name="Shao Z."/>
        </authorList>
    </citation>
    <scope>NUCLEOTIDE SEQUENCE [LARGE SCALE GENOMIC DNA]</scope>
    <source>
        <strain evidence="1 2">VP2</strain>
    </source>
</reference>
<dbReference type="EMBL" id="ARYJ01000004">
    <property type="protein sequence ID" value="KCZ88961.1"/>
    <property type="molecule type" value="Genomic_DNA"/>
</dbReference>
<evidence type="ECO:0008006" key="3">
    <source>
        <dbReference type="Google" id="ProtNLM"/>
    </source>
</evidence>
<dbReference type="Proteomes" id="UP000024816">
    <property type="component" value="Unassembled WGS sequence"/>
</dbReference>
<name>A0A059FEH7_9PROT</name>
<comment type="caution">
    <text evidence="1">The sequence shown here is derived from an EMBL/GenBank/DDBJ whole genome shotgun (WGS) entry which is preliminary data.</text>
</comment>
<keyword evidence="2" id="KW-1185">Reference proteome</keyword>
<dbReference type="PATRIC" id="fig|1280952.3.peg.1325"/>